<accession>A0A9P0MNA4</accession>
<dbReference type="AlphaFoldDB" id="A0A9P0MNA4"/>
<feature type="region of interest" description="Disordered" evidence="4">
    <location>
        <begin position="164"/>
        <end position="198"/>
    </location>
</feature>
<feature type="domain" description="RING-type" evidence="5">
    <location>
        <begin position="292"/>
        <end position="340"/>
    </location>
</feature>
<dbReference type="PROSITE" id="PS01242">
    <property type="entry name" value="ZF_FPG_1"/>
    <property type="match status" value="1"/>
</dbReference>
<keyword evidence="2" id="KW-0862">Zinc</keyword>
<evidence type="ECO:0000256" key="4">
    <source>
        <dbReference type="SAM" id="MobiDB-lite"/>
    </source>
</evidence>
<dbReference type="GO" id="GO:0008270">
    <property type="term" value="F:zinc ion binding"/>
    <property type="evidence" value="ECO:0007669"/>
    <property type="project" value="UniProtKB-KW"/>
</dbReference>
<evidence type="ECO:0000313" key="6">
    <source>
        <dbReference type="EMBL" id="CAH1401393.1"/>
    </source>
</evidence>
<organism evidence="6 7">
    <name type="scientific">Nezara viridula</name>
    <name type="common">Southern green stink bug</name>
    <name type="synonym">Cimex viridulus</name>
    <dbReference type="NCBI Taxonomy" id="85310"/>
    <lineage>
        <taxon>Eukaryota</taxon>
        <taxon>Metazoa</taxon>
        <taxon>Ecdysozoa</taxon>
        <taxon>Arthropoda</taxon>
        <taxon>Hexapoda</taxon>
        <taxon>Insecta</taxon>
        <taxon>Pterygota</taxon>
        <taxon>Neoptera</taxon>
        <taxon>Paraneoptera</taxon>
        <taxon>Hemiptera</taxon>
        <taxon>Heteroptera</taxon>
        <taxon>Panheteroptera</taxon>
        <taxon>Pentatomomorpha</taxon>
        <taxon>Pentatomoidea</taxon>
        <taxon>Pentatomidae</taxon>
        <taxon>Pentatominae</taxon>
        <taxon>Nezara</taxon>
    </lineage>
</organism>
<keyword evidence="1 3" id="KW-0479">Metal-binding</keyword>
<dbReference type="Proteomes" id="UP001152798">
    <property type="component" value="Chromosome 5"/>
</dbReference>
<protein>
    <recommendedName>
        <fullName evidence="5">RING-type domain-containing protein</fullName>
    </recommendedName>
</protein>
<dbReference type="EMBL" id="OV725081">
    <property type="protein sequence ID" value="CAH1401393.1"/>
    <property type="molecule type" value="Genomic_DNA"/>
</dbReference>
<proteinExistence type="predicted"/>
<dbReference type="PROSITE" id="PS50089">
    <property type="entry name" value="ZF_RING_2"/>
    <property type="match status" value="1"/>
</dbReference>
<name>A0A9P0MNA4_NEZVI</name>
<dbReference type="SMART" id="SM00184">
    <property type="entry name" value="RING"/>
    <property type="match status" value="1"/>
</dbReference>
<gene>
    <name evidence="6" type="ORF">NEZAVI_LOCUS10424</name>
</gene>
<sequence length="350" mass="40201">MSNSAYYAQRRRGRNYAQQGVDWRIRRQQQHMDQFFDILVLNDDVLGYKVTLQPELSNAQYVVKFTPIAANPRRSQVYPNQNNLRQEPHNRTFGRPTQIRRITGEQVFRRYGQQPRRYPIVETILEAVAEASRAERIAQPSSSSEHDNNNTQTVCNATVALQTGCPINGESSPVEPTSRRRRWNGSERRQRRRRRRRAGAFIGHPFLGRRHADARGSQANESDESMYEVLDVDYEKITDLGKADPPKDWKIFPKYQLTAKEVAQQEKDLFFSMTRDERPEEPQKVKDGEPGCCVCFENAATRVVIPCGHRCLCHDCAYSIATSRSIFGGKRLPKLCPICQAAIAVMPRLC</sequence>
<dbReference type="GO" id="GO:0003906">
    <property type="term" value="F:DNA-(apurinic or apyrimidinic site) endonuclease activity"/>
    <property type="evidence" value="ECO:0007669"/>
    <property type="project" value="InterPro"/>
</dbReference>
<dbReference type="InterPro" id="IPR013083">
    <property type="entry name" value="Znf_RING/FYVE/PHD"/>
</dbReference>
<reference evidence="6" key="1">
    <citation type="submission" date="2022-01" db="EMBL/GenBank/DDBJ databases">
        <authorList>
            <person name="King R."/>
        </authorList>
    </citation>
    <scope>NUCLEOTIDE SEQUENCE</scope>
</reference>
<dbReference type="Pfam" id="PF13920">
    <property type="entry name" value="zf-C3HC4_3"/>
    <property type="match status" value="1"/>
</dbReference>
<dbReference type="InterPro" id="IPR001841">
    <property type="entry name" value="Znf_RING"/>
</dbReference>
<dbReference type="GO" id="GO:0006281">
    <property type="term" value="P:DNA repair"/>
    <property type="evidence" value="ECO:0007669"/>
    <property type="project" value="InterPro"/>
</dbReference>
<evidence type="ECO:0000313" key="7">
    <source>
        <dbReference type="Proteomes" id="UP001152798"/>
    </source>
</evidence>
<evidence type="ECO:0000256" key="1">
    <source>
        <dbReference type="ARBA" id="ARBA00022771"/>
    </source>
</evidence>
<dbReference type="SUPFAM" id="SSF57850">
    <property type="entry name" value="RING/U-box"/>
    <property type="match status" value="1"/>
</dbReference>
<dbReference type="GO" id="GO:0003677">
    <property type="term" value="F:DNA binding"/>
    <property type="evidence" value="ECO:0007669"/>
    <property type="project" value="InterPro"/>
</dbReference>
<dbReference type="Gene3D" id="3.30.40.10">
    <property type="entry name" value="Zinc/RING finger domain, C3HC4 (zinc finger)"/>
    <property type="match status" value="1"/>
</dbReference>
<keyword evidence="1 3" id="KW-0863">Zinc-finger</keyword>
<evidence type="ECO:0000256" key="3">
    <source>
        <dbReference type="PROSITE-ProRule" id="PRU00175"/>
    </source>
</evidence>
<dbReference type="InterPro" id="IPR015887">
    <property type="entry name" value="DNA_glyclase_Znf_dom_DNA_BS"/>
</dbReference>
<dbReference type="OrthoDB" id="6631242at2759"/>
<keyword evidence="7" id="KW-1185">Reference proteome</keyword>
<dbReference type="GO" id="GO:0016799">
    <property type="term" value="F:hydrolase activity, hydrolyzing N-glycosyl compounds"/>
    <property type="evidence" value="ECO:0007669"/>
    <property type="project" value="InterPro"/>
</dbReference>
<evidence type="ECO:0000256" key="2">
    <source>
        <dbReference type="ARBA" id="ARBA00022833"/>
    </source>
</evidence>
<evidence type="ECO:0000259" key="5">
    <source>
        <dbReference type="PROSITE" id="PS50089"/>
    </source>
</evidence>
<feature type="compositionally biased region" description="Basic residues" evidence="4">
    <location>
        <begin position="179"/>
        <end position="198"/>
    </location>
</feature>